<dbReference type="EMBL" id="LVLJ01002167">
    <property type="protein sequence ID" value="OAE26450.1"/>
    <property type="molecule type" value="Genomic_DNA"/>
</dbReference>
<dbReference type="InterPro" id="IPR000916">
    <property type="entry name" value="Bet_v_I/MLP"/>
</dbReference>
<dbReference type="SMR" id="A0A176W055"/>
<dbReference type="CDD" id="cd07816">
    <property type="entry name" value="Bet_v1-like"/>
    <property type="match status" value="1"/>
</dbReference>
<comment type="caution">
    <text evidence="3">The sequence shown here is derived from an EMBL/GenBank/DDBJ whole genome shotgun (WGS) entry which is preliminary data.</text>
</comment>
<dbReference type="FunFam" id="3.30.530.20:FF:000007">
    <property type="entry name" value="Major pollen allergen Bet v 1-A"/>
    <property type="match status" value="1"/>
</dbReference>
<evidence type="ECO:0000313" key="4">
    <source>
        <dbReference type="Proteomes" id="UP000077202"/>
    </source>
</evidence>
<dbReference type="GO" id="GO:0038023">
    <property type="term" value="F:signaling receptor activity"/>
    <property type="evidence" value="ECO:0007669"/>
    <property type="project" value="InterPro"/>
</dbReference>
<dbReference type="GO" id="GO:0005634">
    <property type="term" value="C:nucleus"/>
    <property type="evidence" value="ECO:0007669"/>
    <property type="project" value="TreeGrafter"/>
</dbReference>
<dbReference type="Pfam" id="PF00407">
    <property type="entry name" value="Bet_v_1"/>
    <property type="match status" value="1"/>
</dbReference>
<gene>
    <name evidence="3" type="ORF">AXG93_815s1110</name>
</gene>
<dbReference type="InterPro" id="IPR023393">
    <property type="entry name" value="START-like_dom_sf"/>
</dbReference>
<comment type="similarity">
    <text evidence="1">Belongs to the BetVI family.</text>
</comment>
<proteinExistence type="inferred from homology"/>
<protein>
    <recommendedName>
        <fullName evidence="2">Bet v I/Major latex protein domain-containing protein</fullName>
    </recommendedName>
</protein>
<evidence type="ECO:0000259" key="2">
    <source>
        <dbReference type="Pfam" id="PF00407"/>
    </source>
</evidence>
<dbReference type="GO" id="GO:0004864">
    <property type="term" value="F:protein phosphatase inhibitor activity"/>
    <property type="evidence" value="ECO:0007669"/>
    <property type="project" value="InterPro"/>
</dbReference>
<dbReference type="PANTHER" id="PTHR31213">
    <property type="entry name" value="OS08G0374000 PROTEIN-RELATED"/>
    <property type="match status" value="1"/>
</dbReference>
<organism evidence="3 4">
    <name type="scientific">Marchantia polymorpha subsp. ruderalis</name>
    <dbReference type="NCBI Taxonomy" id="1480154"/>
    <lineage>
        <taxon>Eukaryota</taxon>
        <taxon>Viridiplantae</taxon>
        <taxon>Streptophyta</taxon>
        <taxon>Embryophyta</taxon>
        <taxon>Marchantiophyta</taxon>
        <taxon>Marchantiopsida</taxon>
        <taxon>Marchantiidae</taxon>
        <taxon>Marchantiales</taxon>
        <taxon>Marchantiaceae</taxon>
        <taxon>Marchantia</taxon>
    </lineage>
</organism>
<accession>A0A176W055</accession>
<dbReference type="PANTHER" id="PTHR31213:SF24">
    <property type="entry name" value="OS08G0374000 PROTEIN"/>
    <property type="match status" value="1"/>
</dbReference>
<dbReference type="SUPFAM" id="SSF55961">
    <property type="entry name" value="Bet v1-like"/>
    <property type="match status" value="1"/>
</dbReference>
<evidence type="ECO:0000313" key="3">
    <source>
        <dbReference type="EMBL" id="OAE26450.1"/>
    </source>
</evidence>
<dbReference type="GO" id="GO:0005737">
    <property type="term" value="C:cytoplasm"/>
    <property type="evidence" value="ECO:0007669"/>
    <property type="project" value="TreeGrafter"/>
</dbReference>
<dbReference type="Gene3D" id="3.30.530.20">
    <property type="match status" value="1"/>
</dbReference>
<dbReference type="PRINTS" id="PR00634">
    <property type="entry name" value="BETALLERGEN"/>
</dbReference>
<keyword evidence="4" id="KW-1185">Reference proteome</keyword>
<dbReference type="GO" id="GO:0006952">
    <property type="term" value="P:defense response"/>
    <property type="evidence" value="ECO:0007669"/>
    <property type="project" value="InterPro"/>
</dbReference>
<dbReference type="GO" id="GO:0009738">
    <property type="term" value="P:abscisic acid-activated signaling pathway"/>
    <property type="evidence" value="ECO:0007669"/>
    <property type="project" value="InterPro"/>
</dbReference>
<dbReference type="GO" id="GO:0010427">
    <property type="term" value="F:abscisic acid binding"/>
    <property type="evidence" value="ECO:0007669"/>
    <property type="project" value="InterPro"/>
</dbReference>
<name>A0A176W055_MARPO</name>
<dbReference type="InterPro" id="IPR050279">
    <property type="entry name" value="Plant_def-hormone_signal"/>
</dbReference>
<feature type="domain" description="Bet v I/Major latex protein" evidence="2">
    <location>
        <begin position="3"/>
        <end position="145"/>
    </location>
</feature>
<dbReference type="InterPro" id="IPR024949">
    <property type="entry name" value="Bet_v_I_allergen"/>
</dbReference>
<reference evidence="3" key="1">
    <citation type="submission" date="2016-03" db="EMBL/GenBank/DDBJ databases">
        <title>Mechanisms controlling the formation of the plant cell surface in tip-growing cells are functionally conserved among land plants.</title>
        <authorList>
            <person name="Honkanen S."/>
            <person name="Jones V.A."/>
            <person name="Morieri G."/>
            <person name="Champion C."/>
            <person name="Hetherington A.J."/>
            <person name="Kelly S."/>
            <person name="Saint-Marcoux D."/>
            <person name="Proust H."/>
            <person name="Prescott H."/>
            <person name="Dolan L."/>
        </authorList>
    </citation>
    <scope>NUCLEOTIDE SEQUENCE [LARGE SCALE GENOMIC DNA]</scope>
    <source>
        <tissue evidence="3">Whole gametophyte</tissue>
    </source>
</reference>
<dbReference type="AlphaFoldDB" id="A0A176W055"/>
<evidence type="ECO:0000256" key="1">
    <source>
        <dbReference type="ARBA" id="ARBA00009744"/>
    </source>
</evidence>
<dbReference type="Proteomes" id="UP000077202">
    <property type="component" value="Unassembled WGS sequence"/>
</dbReference>
<sequence length="149" mass="16572">MPTLVHEVEMEVPAPTVWASLKDQNTIFPKIAPHVFTSIEDIEGPDGVPGSIRKVSFGSIAPGAFVKEKIVDFDMENFSVTAEEIEGGHLLQGFSKWVQKMQVVAVDDVKSKVVLTVEYEYSNQEILERTKGGMTTLFKAFEGYLRHSP</sequence>